<dbReference type="EMBL" id="BJYF01000001">
    <property type="protein sequence ID" value="GEN58332.1"/>
    <property type="molecule type" value="Genomic_DNA"/>
</dbReference>
<name>A0A511X5W2_9PROT</name>
<evidence type="ECO:0000313" key="1">
    <source>
        <dbReference type="EMBL" id="GEN58332.1"/>
    </source>
</evidence>
<accession>A0A511X5W2</accession>
<dbReference type="AlphaFoldDB" id="A0A511X5W2"/>
<organism evidence="1 2">
    <name type="scientific">Acetobacter nitrogenifigens DSM 23921 = NBRC 105050</name>
    <dbReference type="NCBI Taxonomy" id="1120919"/>
    <lineage>
        <taxon>Bacteria</taxon>
        <taxon>Pseudomonadati</taxon>
        <taxon>Pseudomonadota</taxon>
        <taxon>Alphaproteobacteria</taxon>
        <taxon>Acetobacterales</taxon>
        <taxon>Acetobacteraceae</taxon>
        <taxon>Acetobacter</taxon>
    </lineage>
</organism>
<sequence>MAERGDINQRIIDYCDYSSQVFSIIGFASFFGKTPDQVATAFNMSSSGLGVFTAFEEAYTRVRGYCKGGWAHATIYGDAKIYIPNPYLSLEPYKGTQSSTPYNTIAYFKRRSKRQTASSLASLLSIFLRPKTVVDVAQLTKAMLSLTSTSVKRYKLHNIELDAGSDKKLKDSFNNVKESKTKKILKKTADFFAGASPHGAGLVYGQGVDISTVAKQVGSGVQITASTYKSLDKLSPDWLKFFKKVFDQENHNTPVPSDESTNIYVAAAYIHFRATIEQAEFNHTLDQNTTGAARRHIPQQSQQEAQYLARNTGAGGFLTRHFAKTAYQAQRRDVLAQAGASYAKEEAGRANAGPATRIIKTVFSSTYGSQGHQYDWLALIDEPEGWLALANKLSI</sequence>
<reference evidence="1 2" key="1">
    <citation type="submission" date="2019-07" db="EMBL/GenBank/DDBJ databases">
        <title>Whole genome shotgun sequence of Acetobacter nitrogenifigens NBRC 105050.</title>
        <authorList>
            <person name="Hosoyama A."/>
            <person name="Uohara A."/>
            <person name="Ohji S."/>
            <person name="Ichikawa N."/>
        </authorList>
    </citation>
    <scope>NUCLEOTIDE SEQUENCE [LARGE SCALE GENOMIC DNA]</scope>
    <source>
        <strain evidence="1 2">NBRC 105050</strain>
    </source>
</reference>
<comment type="caution">
    <text evidence="1">The sequence shown here is derived from an EMBL/GenBank/DDBJ whole genome shotgun (WGS) entry which is preliminary data.</text>
</comment>
<gene>
    <name evidence="1" type="ORF">ANI02nite_02160</name>
</gene>
<keyword evidence="2" id="KW-1185">Reference proteome</keyword>
<protein>
    <submittedName>
        <fullName evidence="1">Uncharacterized protein</fullName>
    </submittedName>
</protein>
<evidence type="ECO:0000313" key="2">
    <source>
        <dbReference type="Proteomes" id="UP000321635"/>
    </source>
</evidence>
<dbReference type="STRING" id="1120919.GCA_000429165_00224"/>
<proteinExistence type="predicted"/>
<dbReference type="Proteomes" id="UP000321635">
    <property type="component" value="Unassembled WGS sequence"/>
</dbReference>